<dbReference type="Proteomes" id="UP000018852">
    <property type="component" value="Unassembled WGS sequence"/>
</dbReference>
<dbReference type="Pfam" id="PF05133">
    <property type="entry name" value="SPP1_portal"/>
    <property type="match status" value="1"/>
</dbReference>
<dbReference type="AlphaFoldDB" id="W1VBN6"/>
<dbReference type="PATRIC" id="fig|1403939.3.peg.1239"/>
<accession>W1VBN6</accession>
<dbReference type="EMBL" id="AZLV01000851">
    <property type="protein sequence ID" value="ETJ03347.1"/>
    <property type="molecule type" value="Genomic_DNA"/>
</dbReference>
<proteinExistence type="predicted"/>
<name>W1VBN6_9ACTO</name>
<organism evidence="1 2">
    <name type="scientific">Actinomyces urogenitalis DORA_12</name>
    <dbReference type="NCBI Taxonomy" id="1403939"/>
    <lineage>
        <taxon>Bacteria</taxon>
        <taxon>Bacillati</taxon>
        <taxon>Actinomycetota</taxon>
        <taxon>Actinomycetes</taxon>
        <taxon>Actinomycetales</taxon>
        <taxon>Actinomycetaceae</taxon>
        <taxon>Actinomyces</taxon>
    </lineage>
</organism>
<sequence>MSFDSLLQQARQTPLGYDRREAYYEGEVRLAALGVNLPPATRVLEMVAPFPKMAIDVLVESLTPQGFLLASDSDGVAATLRRWWQSNDLDTTCRLAFTEALVQGLAYWIVGDGTDSVPRVTAHSGKGMAAAYDHMGALTEAVRTWRSGGSRYAAHYLPGLTQWRVERGSQWVVIDERDTGLDRPTVVPMVNRARLGDTEGRSEITELMMISDAASRSLTNLQVAQELLSMPLRYVFGKGLTEAVGNDPVKRLKAYYNALMTGPEGSTAGQLAGADLSPIINSYKLYAQQISAITGIPPTMLGISTDNPASAEALRVAKERLITRAEVKQEMFGDALEEVARLMLGLMKQGQAADLSTLEVQWRDPATPSQSAYTAAMLQAQAQGVITSATARDALRLTPEQQAREDAAAHDQQSMVG</sequence>
<evidence type="ECO:0000313" key="1">
    <source>
        <dbReference type="EMBL" id="ETJ03347.1"/>
    </source>
</evidence>
<dbReference type="InterPro" id="IPR021145">
    <property type="entry name" value="Portal_protein_SPP1_Gp6-like"/>
</dbReference>
<reference evidence="1 2" key="1">
    <citation type="submission" date="2013-12" db="EMBL/GenBank/DDBJ databases">
        <title>A Varibaculum cambriense genome reconstructed from a premature infant gut community with otherwise low bacterial novelty that shifts toward anaerobic metabolism during the third week of life.</title>
        <authorList>
            <person name="Brown C.T."/>
            <person name="Sharon I."/>
            <person name="Thomas B.C."/>
            <person name="Castelle C.J."/>
            <person name="Morowitz M.J."/>
            <person name="Banfield J.F."/>
        </authorList>
    </citation>
    <scope>NUCLEOTIDE SEQUENCE [LARGE SCALE GENOMIC DNA]</scope>
    <source>
        <strain evidence="2">DORA_12</strain>
    </source>
</reference>
<protein>
    <submittedName>
        <fullName evidence="1">Gp14 family protein</fullName>
    </submittedName>
</protein>
<evidence type="ECO:0000313" key="2">
    <source>
        <dbReference type="Proteomes" id="UP000018852"/>
    </source>
</evidence>
<comment type="caution">
    <text evidence="1">The sequence shown here is derived from an EMBL/GenBank/DDBJ whole genome shotgun (WGS) entry which is preliminary data.</text>
</comment>
<gene>
    <name evidence="1" type="ORF">Q605_AUC00851G0004</name>
</gene>